<dbReference type="Proteomes" id="UP001500620">
    <property type="component" value="Unassembled WGS sequence"/>
</dbReference>
<evidence type="ECO:0000313" key="2">
    <source>
        <dbReference type="Proteomes" id="UP001500620"/>
    </source>
</evidence>
<evidence type="ECO:0008006" key="3">
    <source>
        <dbReference type="Google" id="ProtNLM"/>
    </source>
</evidence>
<evidence type="ECO:0000313" key="1">
    <source>
        <dbReference type="EMBL" id="GAA4247575.1"/>
    </source>
</evidence>
<sequence length="104" mass="11107">MAWLGAAGVGAAVWADAGGDGRWAWRRAGVGAGLGTADVAAEGRQARSGDWWEQRSSVARTRAMNLLLKDRTSVNAQSRPARHGRAFERRPYVAGRVLLKAACC</sequence>
<proteinExistence type="predicted"/>
<reference evidence="2" key="1">
    <citation type="journal article" date="2019" name="Int. J. Syst. Evol. Microbiol.">
        <title>The Global Catalogue of Microorganisms (GCM) 10K type strain sequencing project: providing services to taxonomists for standard genome sequencing and annotation.</title>
        <authorList>
            <consortium name="The Broad Institute Genomics Platform"/>
            <consortium name="The Broad Institute Genome Sequencing Center for Infectious Disease"/>
            <person name="Wu L."/>
            <person name="Ma J."/>
        </authorList>
    </citation>
    <scope>NUCLEOTIDE SEQUENCE [LARGE SCALE GENOMIC DNA]</scope>
    <source>
        <strain evidence="2">JCM 17441</strain>
    </source>
</reference>
<dbReference type="EMBL" id="BAABAT010000004">
    <property type="protein sequence ID" value="GAA4247575.1"/>
    <property type="molecule type" value="Genomic_DNA"/>
</dbReference>
<name>A0ABP8D5V2_9ACTN</name>
<accession>A0ABP8D5V2</accession>
<organism evidence="1 2">
    <name type="scientific">Dactylosporangium darangshiense</name>
    <dbReference type="NCBI Taxonomy" id="579108"/>
    <lineage>
        <taxon>Bacteria</taxon>
        <taxon>Bacillati</taxon>
        <taxon>Actinomycetota</taxon>
        <taxon>Actinomycetes</taxon>
        <taxon>Micromonosporales</taxon>
        <taxon>Micromonosporaceae</taxon>
        <taxon>Dactylosporangium</taxon>
    </lineage>
</organism>
<protein>
    <recommendedName>
        <fullName evidence="3">Secreted protein</fullName>
    </recommendedName>
</protein>
<keyword evidence="2" id="KW-1185">Reference proteome</keyword>
<gene>
    <name evidence="1" type="ORF">GCM10022255_024020</name>
</gene>
<comment type="caution">
    <text evidence="1">The sequence shown here is derived from an EMBL/GenBank/DDBJ whole genome shotgun (WGS) entry which is preliminary data.</text>
</comment>